<dbReference type="Pfam" id="PF07690">
    <property type="entry name" value="MFS_1"/>
    <property type="match status" value="1"/>
</dbReference>
<reference evidence="7 8" key="1">
    <citation type="submission" date="2018-03" db="EMBL/GenBank/DDBJ databases">
        <title>Genomic Encyclopedia of Archaeal and Bacterial Type Strains, Phase II (KMG-II): from individual species to whole genera.</title>
        <authorList>
            <person name="Goeker M."/>
        </authorList>
    </citation>
    <scope>NUCLEOTIDE SEQUENCE [LARGE SCALE GENOMIC DNA]</scope>
    <source>
        <strain evidence="7 8">DSM 44720</strain>
    </source>
</reference>
<proteinExistence type="predicted"/>
<evidence type="ECO:0000256" key="1">
    <source>
        <dbReference type="ARBA" id="ARBA00004651"/>
    </source>
</evidence>
<evidence type="ECO:0000259" key="6">
    <source>
        <dbReference type="PROSITE" id="PS50850"/>
    </source>
</evidence>
<dbReference type="InterPro" id="IPR020846">
    <property type="entry name" value="MFS_dom"/>
</dbReference>
<dbReference type="CDD" id="cd06174">
    <property type="entry name" value="MFS"/>
    <property type="match status" value="1"/>
</dbReference>
<evidence type="ECO:0000313" key="7">
    <source>
        <dbReference type="EMBL" id="PRY35185.1"/>
    </source>
</evidence>
<evidence type="ECO:0000256" key="5">
    <source>
        <dbReference type="SAM" id="Phobius"/>
    </source>
</evidence>
<keyword evidence="3 5" id="KW-1133">Transmembrane helix</keyword>
<evidence type="ECO:0000313" key="8">
    <source>
        <dbReference type="Proteomes" id="UP000239494"/>
    </source>
</evidence>
<feature type="transmembrane region" description="Helical" evidence="5">
    <location>
        <begin position="157"/>
        <end position="181"/>
    </location>
</feature>
<protein>
    <submittedName>
        <fullName evidence="7">MFS transporter</fullName>
    </submittedName>
</protein>
<evidence type="ECO:0000256" key="3">
    <source>
        <dbReference type="ARBA" id="ARBA00022989"/>
    </source>
</evidence>
<dbReference type="Proteomes" id="UP000239494">
    <property type="component" value="Unassembled WGS sequence"/>
</dbReference>
<evidence type="ECO:0000256" key="4">
    <source>
        <dbReference type="ARBA" id="ARBA00023136"/>
    </source>
</evidence>
<evidence type="ECO:0000256" key="2">
    <source>
        <dbReference type="ARBA" id="ARBA00022692"/>
    </source>
</evidence>
<dbReference type="OrthoDB" id="7584869at2"/>
<comment type="subcellular location">
    <subcellularLocation>
        <location evidence="1">Cell membrane</location>
        <topology evidence="1">Multi-pass membrane protein</topology>
    </subcellularLocation>
</comment>
<comment type="caution">
    <text evidence="7">The sequence shown here is derived from an EMBL/GenBank/DDBJ whole genome shotgun (WGS) entry which is preliminary data.</text>
</comment>
<keyword evidence="8" id="KW-1185">Reference proteome</keyword>
<feature type="transmembrane region" description="Helical" evidence="5">
    <location>
        <begin position="276"/>
        <end position="295"/>
    </location>
</feature>
<feature type="transmembrane region" description="Helical" evidence="5">
    <location>
        <begin position="124"/>
        <end position="145"/>
    </location>
</feature>
<dbReference type="InterPro" id="IPR036259">
    <property type="entry name" value="MFS_trans_sf"/>
</dbReference>
<feature type="transmembrane region" description="Helical" evidence="5">
    <location>
        <begin position="187"/>
        <end position="205"/>
    </location>
</feature>
<dbReference type="Gene3D" id="1.20.1250.20">
    <property type="entry name" value="MFS general substrate transporter like domains"/>
    <property type="match status" value="2"/>
</dbReference>
<accession>A0A2T0SP50</accession>
<name>A0A2T0SP50_9PSEU</name>
<dbReference type="InterPro" id="IPR011701">
    <property type="entry name" value="MFS"/>
</dbReference>
<gene>
    <name evidence="7" type="ORF">CLV43_114103</name>
</gene>
<feature type="transmembrane region" description="Helical" evidence="5">
    <location>
        <begin position="307"/>
        <end position="325"/>
    </location>
</feature>
<dbReference type="PROSITE" id="PS50850">
    <property type="entry name" value="MFS"/>
    <property type="match status" value="1"/>
</dbReference>
<keyword evidence="4 5" id="KW-0472">Membrane</keyword>
<feature type="transmembrane region" description="Helical" evidence="5">
    <location>
        <begin position="395"/>
        <end position="413"/>
    </location>
</feature>
<dbReference type="EMBL" id="PVTF01000014">
    <property type="protein sequence ID" value="PRY35185.1"/>
    <property type="molecule type" value="Genomic_DNA"/>
</dbReference>
<dbReference type="SUPFAM" id="SSF103473">
    <property type="entry name" value="MFS general substrate transporter"/>
    <property type="match status" value="1"/>
</dbReference>
<sequence>MTTSQVSPPVPVEPPVAPSSLGRLVFGLIISKTSLNLSLVVPLQLLLTLKLTSVLDGASAAASFGLVTGIGALVALVFNPIVGRISDATTIRFGRRRTWLLFGATTGGFALAGVGMATEVWHVVVLWSLVQWLFNFQQIATDALFADQVEVRRQGRVAGVLGLPGLLGPLIGLSLVSTVQAGSAGQWYLLTAVAVSAGVTSVFLVRDVPADRVSRPPVDVRSMLRTFWIDPRRHPAFAWAWLVRFLNCCAIATVAFTGVYMTDRFALDPDQVSSTILKAVLLSVTVQTLSGLCSGYFSDKLRRQKPFVAVAGLFAATGTMGVAFAPSYEFVFLAIGVQAIGFGTFIAVDFALCVRLLPNPADAGKDLGVLDLATSLPQSIVPLLGVVLLPLGGFPLFYGTLVVVGFIGMAALLRVPEIGDEEHGGRWSVPVVRG</sequence>
<keyword evidence="2 5" id="KW-0812">Transmembrane</keyword>
<dbReference type="GO" id="GO:0022857">
    <property type="term" value="F:transmembrane transporter activity"/>
    <property type="evidence" value="ECO:0007669"/>
    <property type="project" value="InterPro"/>
</dbReference>
<feature type="domain" description="Major facilitator superfamily (MFS) profile" evidence="6">
    <location>
        <begin position="236"/>
        <end position="434"/>
    </location>
</feature>
<dbReference type="PANTHER" id="PTHR23528:SF1">
    <property type="entry name" value="MAJOR FACILITATOR SUPERFAMILY (MFS) PROFILE DOMAIN-CONTAINING PROTEIN"/>
    <property type="match status" value="1"/>
</dbReference>
<feature type="transmembrane region" description="Helical" evidence="5">
    <location>
        <begin position="58"/>
        <end position="78"/>
    </location>
</feature>
<dbReference type="PANTHER" id="PTHR23528">
    <property type="match status" value="1"/>
</dbReference>
<feature type="transmembrane region" description="Helical" evidence="5">
    <location>
        <begin position="369"/>
        <end position="389"/>
    </location>
</feature>
<feature type="transmembrane region" description="Helical" evidence="5">
    <location>
        <begin position="236"/>
        <end position="256"/>
    </location>
</feature>
<dbReference type="RefSeq" id="WP_106193640.1">
    <property type="nucleotide sequence ID" value="NZ_PVTF01000014.1"/>
</dbReference>
<organism evidence="7 8">
    <name type="scientific">Umezawaea tangerina</name>
    <dbReference type="NCBI Taxonomy" id="84725"/>
    <lineage>
        <taxon>Bacteria</taxon>
        <taxon>Bacillati</taxon>
        <taxon>Actinomycetota</taxon>
        <taxon>Actinomycetes</taxon>
        <taxon>Pseudonocardiales</taxon>
        <taxon>Pseudonocardiaceae</taxon>
        <taxon>Umezawaea</taxon>
    </lineage>
</organism>
<feature type="transmembrane region" description="Helical" evidence="5">
    <location>
        <begin position="331"/>
        <end position="357"/>
    </location>
</feature>
<dbReference type="GO" id="GO:0005886">
    <property type="term" value="C:plasma membrane"/>
    <property type="evidence" value="ECO:0007669"/>
    <property type="project" value="UniProtKB-SubCell"/>
</dbReference>
<feature type="transmembrane region" description="Helical" evidence="5">
    <location>
        <begin position="99"/>
        <end position="118"/>
    </location>
</feature>
<dbReference type="AlphaFoldDB" id="A0A2T0SP50"/>